<keyword evidence="2" id="KW-0472">Membrane</keyword>
<dbReference type="GO" id="GO:0004175">
    <property type="term" value="F:endopeptidase activity"/>
    <property type="evidence" value="ECO:0007669"/>
    <property type="project" value="UniProtKB-ARBA"/>
</dbReference>
<dbReference type="EMBL" id="VDLX02000013">
    <property type="protein sequence ID" value="KAB8191286.1"/>
    <property type="molecule type" value="Genomic_DNA"/>
</dbReference>
<feature type="compositionally biased region" description="Low complexity" evidence="1">
    <location>
        <begin position="1"/>
        <end position="16"/>
    </location>
</feature>
<evidence type="ECO:0000259" key="3">
    <source>
        <dbReference type="Pfam" id="PF02517"/>
    </source>
</evidence>
<evidence type="ECO:0000313" key="4">
    <source>
        <dbReference type="EMBL" id="KAB8191286.1"/>
    </source>
</evidence>
<accession>A0A5C4VBA2</accession>
<dbReference type="GO" id="GO:0080120">
    <property type="term" value="P:CAAX-box protein maturation"/>
    <property type="evidence" value="ECO:0007669"/>
    <property type="project" value="UniProtKB-ARBA"/>
</dbReference>
<evidence type="ECO:0000313" key="5">
    <source>
        <dbReference type="Proteomes" id="UP000312512"/>
    </source>
</evidence>
<protein>
    <submittedName>
        <fullName evidence="4">CPBP family intramembrane metalloprotease</fullName>
    </submittedName>
</protein>
<dbReference type="GO" id="GO:0006508">
    <property type="term" value="P:proteolysis"/>
    <property type="evidence" value="ECO:0007669"/>
    <property type="project" value="UniProtKB-KW"/>
</dbReference>
<feature type="transmembrane region" description="Helical" evidence="2">
    <location>
        <begin position="265"/>
        <end position="288"/>
    </location>
</feature>
<comment type="caution">
    <text evidence="4">The sequence shown here is derived from an EMBL/GenBank/DDBJ whole genome shotgun (WGS) entry which is preliminary data.</text>
</comment>
<feature type="domain" description="CAAX prenyl protease 2/Lysostaphin resistance protein A-like" evidence="3">
    <location>
        <begin position="243"/>
        <end position="332"/>
    </location>
</feature>
<organism evidence="4 5">
    <name type="scientific">Nonomuraea phyllanthi</name>
    <dbReference type="NCBI Taxonomy" id="2219224"/>
    <lineage>
        <taxon>Bacteria</taxon>
        <taxon>Bacillati</taxon>
        <taxon>Actinomycetota</taxon>
        <taxon>Actinomycetes</taxon>
        <taxon>Streptosporangiales</taxon>
        <taxon>Streptosporangiaceae</taxon>
        <taxon>Nonomuraea</taxon>
    </lineage>
</organism>
<feature type="transmembrane region" description="Helical" evidence="2">
    <location>
        <begin position="294"/>
        <end position="314"/>
    </location>
</feature>
<dbReference type="PANTHER" id="PTHR36435:SF1">
    <property type="entry name" value="CAAX AMINO TERMINAL PROTEASE FAMILY PROTEIN"/>
    <property type="match status" value="1"/>
</dbReference>
<feature type="transmembrane region" description="Helical" evidence="2">
    <location>
        <begin position="234"/>
        <end position="253"/>
    </location>
</feature>
<name>A0A5C4VBA2_9ACTN</name>
<keyword evidence="4" id="KW-0378">Hydrolase</keyword>
<proteinExistence type="predicted"/>
<keyword evidence="2" id="KW-1133">Transmembrane helix</keyword>
<dbReference type="Proteomes" id="UP000312512">
    <property type="component" value="Unassembled WGS sequence"/>
</dbReference>
<feature type="transmembrane region" description="Helical" evidence="2">
    <location>
        <begin position="156"/>
        <end position="179"/>
    </location>
</feature>
<feature type="region of interest" description="Disordered" evidence="1">
    <location>
        <begin position="1"/>
        <end position="24"/>
    </location>
</feature>
<feature type="transmembrane region" description="Helical" evidence="2">
    <location>
        <begin position="110"/>
        <end position="136"/>
    </location>
</feature>
<evidence type="ECO:0000256" key="1">
    <source>
        <dbReference type="SAM" id="MobiDB-lite"/>
    </source>
</evidence>
<reference evidence="4 5" key="1">
    <citation type="submission" date="2019-10" db="EMBL/GenBank/DDBJ databases">
        <title>Nonomuraea sp. nov., isolated from Phyllanthus amarus.</title>
        <authorList>
            <person name="Klykleung N."/>
            <person name="Tanasupawat S."/>
        </authorList>
    </citation>
    <scope>NUCLEOTIDE SEQUENCE [LARGE SCALE GENOMIC DNA]</scope>
    <source>
        <strain evidence="4 5">PA1-10</strain>
    </source>
</reference>
<keyword evidence="2" id="KW-0812">Transmembrane</keyword>
<dbReference type="OrthoDB" id="2680086at2"/>
<evidence type="ECO:0000256" key="2">
    <source>
        <dbReference type="SAM" id="Phobius"/>
    </source>
</evidence>
<feature type="transmembrane region" description="Helical" evidence="2">
    <location>
        <begin position="199"/>
        <end position="222"/>
    </location>
</feature>
<dbReference type="PANTHER" id="PTHR36435">
    <property type="entry name" value="SLR1288 PROTEIN"/>
    <property type="match status" value="1"/>
</dbReference>
<keyword evidence="4" id="KW-0482">Metalloprotease</keyword>
<dbReference type="GO" id="GO:0008237">
    <property type="term" value="F:metallopeptidase activity"/>
    <property type="evidence" value="ECO:0007669"/>
    <property type="project" value="UniProtKB-KW"/>
</dbReference>
<keyword evidence="5" id="KW-1185">Reference proteome</keyword>
<feature type="transmembrane region" description="Helical" evidence="2">
    <location>
        <begin position="359"/>
        <end position="377"/>
    </location>
</feature>
<sequence length="387" mass="40775">MALATPSPTASTAPAARVMTGPGLDMVGSQGRNAVRLRASAESRGPSVNYCASDRQNGWMQQNPGHQPSHGYGIQPPVYPYRPPSWFLPAPRGARYDHLARTTAAQPWRAIVGTLLIAVGFFLIGWVVIAGGVVAAMLLGIPTPLNAEGQLFGDPVFSLVVVLLSIAPVLFLVQGTAALVQRRRPGTLSSVAGRLRWPWLLSCLGVALVAMVLGQVTQAVALTLSGQSTDMFGWAGWPVFLPALVVLVVLVPFQAAAEEYVFRGWFVQAVGAHVRNPAWSILLGSALFMSLHGYSWAGLVDVFGFGVVMGFLTVRTGGLEAGIALHVLNNMVAFGVSAAAGNLNEALNQGAVTVPWEALSGTVVQLGVYGFGVLYLAKKQSLHTISG</sequence>
<gene>
    <name evidence="4" type="ORF">FH608_032390</name>
</gene>
<feature type="transmembrane region" description="Helical" evidence="2">
    <location>
        <begin position="321"/>
        <end position="339"/>
    </location>
</feature>
<dbReference type="Pfam" id="PF02517">
    <property type="entry name" value="Rce1-like"/>
    <property type="match status" value="1"/>
</dbReference>
<keyword evidence="4" id="KW-0645">Protease</keyword>
<dbReference type="InterPro" id="IPR052710">
    <property type="entry name" value="CAAX_protease"/>
</dbReference>
<dbReference type="AlphaFoldDB" id="A0A5C4VBA2"/>
<dbReference type="InterPro" id="IPR003675">
    <property type="entry name" value="Rce1/LyrA-like_dom"/>
</dbReference>